<protein>
    <submittedName>
        <fullName evidence="1">Uncharacterized protein</fullName>
    </submittedName>
</protein>
<sequence>MIERADDGAPFGNFWIEEINGEVQTSVRKKRKYKPKKKEYNGWGSTSLIQFLESIGIDTTNKITQSDVTQIINDYVKQNNLLHPTKKKRIECDARLHLLFGRKSISRLKISDLLESHFEENCGQSDDDFLFDSEDDEYVPGTCEIPKPVSSERKNHPKKHVVEKPRSYFAAVIPFNIKLVYLKKSLVDELLKDPETFETKVVGSFIRIKCDPNDYLQKNSHQLLQITECAKFNLVTCEFGIKKSSGVGGEIRLQASGFIKDISINMLSDDNFSEAECEDLHRRVKDGLLKRPMIVDLEEKARVLHEDMTKHWLAKEIALLENLIDRANEKGWRRELDGYLQKRAKLKSPEEQELLLREIPQVIAEDLESESTTLDVPDKKDETNFQELSQTTSTKASLPTEVPKAVTDDFEDDFADEQEWLFQDIPQVTTGYLDFSESKTPEVPDKKAENNMQGFWEATCTKESLVTEVSKTVANGFLDFSESKAPEVQDKKAENNMQGFWEANCTKESLVTEVSKTVANGFLDFSESKAPEVQDKKAENNMQGFWEPTCAKESLVTKISKTDANGFACKATKLYAADRTKQESESPKSILSLSGPSEVPLFNMAMNSTASNCISRDTITSAVHQWSSVPVHQQPAKQTDFAYKKDGLSIPGKSNEVTIRANITQGPSDKQIQVIELSDDDEEEIEKPSTIKPSIIKPVPAEELQSSMWHYKDPQGQVQGPFPIISLKCWSDARYFSPDFKVWKAGQSQDQSVLLLDILPKYFPLGSNFV</sequence>
<comment type="caution">
    <text evidence="1">The sequence shown here is derived from an EMBL/GenBank/DDBJ whole genome shotgun (WGS) entry which is preliminary data.</text>
</comment>
<name>A0ACB0IYV3_TRIPR</name>
<dbReference type="Proteomes" id="UP001177021">
    <property type="component" value="Unassembled WGS sequence"/>
</dbReference>
<evidence type="ECO:0000313" key="1">
    <source>
        <dbReference type="EMBL" id="CAJ2637036.1"/>
    </source>
</evidence>
<evidence type="ECO:0000313" key="2">
    <source>
        <dbReference type="Proteomes" id="UP001177021"/>
    </source>
</evidence>
<organism evidence="1 2">
    <name type="scientific">Trifolium pratense</name>
    <name type="common">Red clover</name>
    <dbReference type="NCBI Taxonomy" id="57577"/>
    <lineage>
        <taxon>Eukaryota</taxon>
        <taxon>Viridiplantae</taxon>
        <taxon>Streptophyta</taxon>
        <taxon>Embryophyta</taxon>
        <taxon>Tracheophyta</taxon>
        <taxon>Spermatophyta</taxon>
        <taxon>Magnoliopsida</taxon>
        <taxon>eudicotyledons</taxon>
        <taxon>Gunneridae</taxon>
        <taxon>Pentapetalae</taxon>
        <taxon>rosids</taxon>
        <taxon>fabids</taxon>
        <taxon>Fabales</taxon>
        <taxon>Fabaceae</taxon>
        <taxon>Papilionoideae</taxon>
        <taxon>50 kb inversion clade</taxon>
        <taxon>NPAAA clade</taxon>
        <taxon>Hologalegina</taxon>
        <taxon>IRL clade</taxon>
        <taxon>Trifolieae</taxon>
        <taxon>Trifolium</taxon>
    </lineage>
</organism>
<accession>A0ACB0IYV3</accession>
<gene>
    <name evidence="1" type="ORF">MILVUS5_LOCUS7438</name>
</gene>
<proteinExistence type="predicted"/>
<reference evidence="1" key="1">
    <citation type="submission" date="2023-10" db="EMBL/GenBank/DDBJ databases">
        <authorList>
            <person name="Rodriguez Cubillos JULIANA M."/>
            <person name="De Vega J."/>
        </authorList>
    </citation>
    <scope>NUCLEOTIDE SEQUENCE</scope>
</reference>
<keyword evidence="2" id="KW-1185">Reference proteome</keyword>
<dbReference type="EMBL" id="CASHSV030000013">
    <property type="protein sequence ID" value="CAJ2637036.1"/>
    <property type="molecule type" value="Genomic_DNA"/>
</dbReference>